<evidence type="ECO:0000256" key="7">
    <source>
        <dbReference type="PROSITE-ProRule" id="PRU01343"/>
    </source>
</evidence>
<evidence type="ECO:0000259" key="8">
    <source>
        <dbReference type="PROSITE" id="PS51999"/>
    </source>
</evidence>
<proteinExistence type="predicted"/>
<accession>A0A2N9HGW3</accession>
<feature type="domain" description="GRF-type" evidence="8">
    <location>
        <begin position="338"/>
        <end position="382"/>
    </location>
</feature>
<evidence type="ECO:0000313" key="9">
    <source>
        <dbReference type="EMBL" id="SPD11392.1"/>
    </source>
</evidence>
<dbReference type="PANTHER" id="PTHR23044">
    <property type="entry name" value="3'-5' EXONUCLEASE ERI1-RELATED"/>
    <property type="match status" value="1"/>
</dbReference>
<keyword evidence="6" id="KW-0269">Exonuclease</keyword>
<sequence>MQRNCEASVKCLQSQGVPYNLHCNGNSIDSFTELKAEIITHQGGDVDPDRPLGSGFLEPPVDFYNKPTYQHDFGTWPTFHFDSQKVQQCQINAFESQFYPVTVENQFPYVPFNMIAQGHPYDFQFQDFQYFVVIDFEATCDKDRNPHPQEIIEFPSVIVSSVTGQLEACFQTYVRPTYNQHLSDFCKDLTGIQQIQVDRGVILSEALLMHDKWLEKKGIKNTNFAVVTWFLSCEVFGGMRCNLKEAVEMSGLAWQGRAHCGLDDAKNTARLLSLLMRKGFKFSITNSLMWQTTDHSLMWKQSPDQLSFSPNQSPNQPPNQPQKLKDMHIPIFQYHPYCFCGVKSSKGMVRKPGPKQGSIFFGCGNWTATRGALCHYFEWVSA</sequence>
<protein>
    <recommendedName>
        <fullName evidence="8">GRF-type domain-containing protein</fullName>
    </recommendedName>
</protein>
<dbReference type="AlphaFoldDB" id="A0A2N9HGW3"/>
<dbReference type="EMBL" id="OIVN01003458">
    <property type="protein sequence ID" value="SPD11392.1"/>
    <property type="molecule type" value="Genomic_DNA"/>
</dbReference>
<keyword evidence="5" id="KW-0862">Zinc</keyword>
<name>A0A2N9HGW3_FAGSY</name>
<dbReference type="InterPro" id="IPR012337">
    <property type="entry name" value="RNaseH-like_sf"/>
</dbReference>
<dbReference type="InterPro" id="IPR010666">
    <property type="entry name" value="Znf_GRF"/>
</dbReference>
<dbReference type="SMART" id="SM00479">
    <property type="entry name" value="EXOIII"/>
    <property type="match status" value="1"/>
</dbReference>
<dbReference type="SUPFAM" id="SSF53098">
    <property type="entry name" value="Ribonuclease H-like"/>
    <property type="match status" value="1"/>
</dbReference>
<dbReference type="GO" id="GO:0003676">
    <property type="term" value="F:nucleic acid binding"/>
    <property type="evidence" value="ECO:0007669"/>
    <property type="project" value="InterPro"/>
</dbReference>
<dbReference type="GO" id="GO:0000175">
    <property type="term" value="F:3'-5'-RNA exonuclease activity"/>
    <property type="evidence" value="ECO:0007669"/>
    <property type="project" value="InterPro"/>
</dbReference>
<evidence type="ECO:0000256" key="2">
    <source>
        <dbReference type="ARBA" id="ARBA00022723"/>
    </source>
</evidence>
<dbReference type="Pfam" id="PF00929">
    <property type="entry name" value="RNase_T"/>
    <property type="match status" value="1"/>
</dbReference>
<keyword evidence="2" id="KW-0479">Metal-binding</keyword>
<keyword evidence="1" id="KW-0540">Nuclease</keyword>
<evidence type="ECO:0000256" key="6">
    <source>
        <dbReference type="ARBA" id="ARBA00022839"/>
    </source>
</evidence>
<organism evidence="9">
    <name type="scientific">Fagus sylvatica</name>
    <name type="common">Beechnut</name>
    <dbReference type="NCBI Taxonomy" id="28930"/>
    <lineage>
        <taxon>Eukaryota</taxon>
        <taxon>Viridiplantae</taxon>
        <taxon>Streptophyta</taxon>
        <taxon>Embryophyta</taxon>
        <taxon>Tracheophyta</taxon>
        <taxon>Spermatophyta</taxon>
        <taxon>Magnoliopsida</taxon>
        <taxon>eudicotyledons</taxon>
        <taxon>Gunneridae</taxon>
        <taxon>Pentapetalae</taxon>
        <taxon>rosids</taxon>
        <taxon>fabids</taxon>
        <taxon>Fagales</taxon>
        <taxon>Fagaceae</taxon>
        <taxon>Fagus</taxon>
    </lineage>
</organism>
<dbReference type="CDD" id="cd06133">
    <property type="entry name" value="ERI-1_3'hExo_like"/>
    <property type="match status" value="1"/>
</dbReference>
<keyword evidence="3 7" id="KW-0863">Zinc-finger</keyword>
<evidence type="ECO:0000256" key="4">
    <source>
        <dbReference type="ARBA" id="ARBA00022801"/>
    </source>
</evidence>
<dbReference type="InterPro" id="IPR013520">
    <property type="entry name" value="Ribonucl_H"/>
</dbReference>
<dbReference type="Gene3D" id="3.30.420.10">
    <property type="entry name" value="Ribonuclease H-like superfamily/Ribonuclease H"/>
    <property type="match status" value="2"/>
</dbReference>
<dbReference type="PROSITE" id="PS51999">
    <property type="entry name" value="ZF_GRF"/>
    <property type="match status" value="1"/>
</dbReference>
<evidence type="ECO:0000256" key="5">
    <source>
        <dbReference type="ARBA" id="ARBA00022833"/>
    </source>
</evidence>
<dbReference type="InterPro" id="IPR047201">
    <property type="entry name" value="ERI-1_3'hExo-like"/>
</dbReference>
<gene>
    <name evidence="9" type="ORF">FSB_LOCUS39274</name>
</gene>
<evidence type="ECO:0000256" key="3">
    <source>
        <dbReference type="ARBA" id="ARBA00022771"/>
    </source>
</evidence>
<dbReference type="PANTHER" id="PTHR23044:SF61">
    <property type="entry name" value="3'-5' EXORIBONUCLEASE 1-RELATED"/>
    <property type="match status" value="1"/>
</dbReference>
<evidence type="ECO:0000256" key="1">
    <source>
        <dbReference type="ARBA" id="ARBA00022722"/>
    </source>
</evidence>
<dbReference type="GO" id="GO:0008270">
    <property type="term" value="F:zinc ion binding"/>
    <property type="evidence" value="ECO:0007669"/>
    <property type="project" value="UniProtKB-KW"/>
</dbReference>
<dbReference type="InterPro" id="IPR051274">
    <property type="entry name" value="3-5_Exoribonuclease"/>
</dbReference>
<keyword evidence="4" id="KW-0378">Hydrolase</keyword>
<reference evidence="9" key="1">
    <citation type="submission" date="2018-02" db="EMBL/GenBank/DDBJ databases">
        <authorList>
            <person name="Cohen D.B."/>
            <person name="Kent A.D."/>
        </authorList>
    </citation>
    <scope>NUCLEOTIDE SEQUENCE</scope>
</reference>
<dbReference type="InterPro" id="IPR036397">
    <property type="entry name" value="RNaseH_sf"/>
</dbReference>